<feature type="region of interest" description="Disordered" evidence="1">
    <location>
        <begin position="1"/>
        <end position="20"/>
    </location>
</feature>
<reference evidence="4" key="1">
    <citation type="journal article" date="2019" name="Int. J. Syst. Evol. Microbiol.">
        <title>The Global Catalogue of Microorganisms (GCM) 10K type strain sequencing project: providing services to taxonomists for standard genome sequencing and annotation.</title>
        <authorList>
            <consortium name="The Broad Institute Genomics Platform"/>
            <consortium name="The Broad Institute Genome Sequencing Center for Infectious Disease"/>
            <person name="Wu L."/>
            <person name="Ma J."/>
        </authorList>
    </citation>
    <scope>NUCLEOTIDE SEQUENCE [LARGE SCALE GENOMIC DNA]</scope>
    <source>
        <strain evidence="4">ZS-22-S1</strain>
    </source>
</reference>
<dbReference type="Proteomes" id="UP001595859">
    <property type="component" value="Unassembled WGS sequence"/>
</dbReference>
<feature type="domain" description="DUF8129" evidence="2">
    <location>
        <begin position="19"/>
        <end position="63"/>
    </location>
</feature>
<protein>
    <recommendedName>
        <fullName evidence="2">DUF8129 domain-containing protein</fullName>
    </recommendedName>
</protein>
<gene>
    <name evidence="3" type="ORF">ACFPCV_26050</name>
</gene>
<evidence type="ECO:0000259" key="2">
    <source>
        <dbReference type="Pfam" id="PF26450"/>
    </source>
</evidence>
<evidence type="ECO:0000256" key="1">
    <source>
        <dbReference type="SAM" id="MobiDB-lite"/>
    </source>
</evidence>
<dbReference type="Pfam" id="PF26450">
    <property type="entry name" value="DUF8129"/>
    <property type="match status" value="1"/>
</dbReference>
<dbReference type="EMBL" id="JBHSIS010000017">
    <property type="protein sequence ID" value="MFC4856973.1"/>
    <property type="molecule type" value="Genomic_DNA"/>
</dbReference>
<organism evidence="3 4">
    <name type="scientific">Actinophytocola glycyrrhizae</name>
    <dbReference type="NCBI Taxonomy" id="2044873"/>
    <lineage>
        <taxon>Bacteria</taxon>
        <taxon>Bacillati</taxon>
        <taxon>Actinomycetota</taxon>
        <taxon>Actinomycetes</taxon>
        <taxon>Pseudonocardiales</taxon>
        <taxon>Pseudonocardiaceae</taxon>
    </lineage>
</organism>
<sequence length="66" mass="7320">MTNSADHGDGSADYEDLPTGTLRDRVRSLSADELRHLIDEERGNDNRAPVIEVLESRLAQLREEGG</sequence>
<feature type="compositionally biased region" description="Basic and acidic residues" evidence="1">
    <location>
        <begin position="1"/>
        <end position="10"/>
    </location>
</feature>
<comment type="caution">
    <text evidence="3">The sequence shown here is derived from an EMBL/GenBank/DDBJ whole genome shotgun (WGS) entry which is preliminary data.</text>
</comment>
<name>A0ABV9S5I6_9PSEU</name>
<accession>A0ABV9S5I6</accession>
<keyword evidence="4" id="KW-1185">Reference proteome</keyword>
<dbReference type="InterPro" id="IPR058442">
    <property type="entry name" value="DUF8129"/>
</dbReference>
<dbReference type="RefSeq" id="WP_378058967.1">
    <property type="nucleotide sequence ID" value="NZ_JBHSIS010000017.1"/>
</dbReference>
<evidence type="ECO:0000313" key="3">
    <source>
        <dbReference type="EMBL" id="MFC4856973.1"/>
    </source>
</evidence>
<evidence type="ECO:0000313" key="4">
    <source>
        <dbReference type="Proteomes" id="UP001595859"/>
    </source>
</evidence>
<proteinExistence type="predicted"/>